<dbReference type="Proteomes" id="UP000248257">
    <property type="component" value="Unassembled WGS sequence"/>
</dbReference>
<reference evidence="1 2" key="1">
    <citation type="submission" date="2017-07" db="EMBL/GenBank/DDBJ databases">
        <title>A draft genome sequence of Komagataeibacter xylinus LMG 1515.</title>
        <authorList>
            <person name="Skraban J."/>
            <person name="Cleenwerck I."/>
            <person name="Vandamme P."/>
            <person name="Trcek J."/>
        </authorList>
    </citation>
    <scope>NUCLEOTIDE SEQUENCE [LARGE SCALE GENOMIC DNA]</scope>
    <source>
        <strain evidence="1 2">LMG 1515</strain>
    </source>
</reference>
<name>A0A318PLH8_KOMXY</name>
<proteinExistence type="predicted"/>
<comment type="caution">
    <text evidence="1">The sequence shown here is derived from an EMBL/GenBank/DDBJ whole genome shotgun (WGS) entry which is preliminary data.</text>
</comment>
<protein>
    <submittedName>
        <fullName evidence="1">Uncharacterized protein</fullName>
    </submittedName>
</protein>
<sequence length="74" mass="7806">MNGAKAACFGPTYVTRSIPQESGRGGATGIVPVQNGTELTLSDVESLLQVMGDCLKNSPGKHPGIIRMFLVKLF</sequence>
<accession>A0A318PLH8</accession>
<dbReference type="EMBL" id="NKUC01000015">
    <property type="protein sequence ID" value="PYD56882.1"/>
    <property type="molecule type" value="Genomic_DNA"/>
</dbReference>
<evidence type="ECO:0000313" key="1">
    <source>
        <dbReference type="EMBL" id="PYD56882.1"/>
    </source>
</evidence>
<dbReference type="AlphaFoldDB" id="A0A318PLH8"/>
<gene>
    <name evidence="1" type="ORF">CFR75_08800</name>
</gene>
<evidence type="ECO:0000313" key="2">
    <source>
        <dbReference type="Proteomes" id="UP000248257"/>
    </source>
</evidence>
<keyword evidence="2" id="KW-1185">Reference proteome</keyword>
<organism evidence="1 2">
    <name type="scientific">Komagataeibacter xylinus</name>
    <name type="common">Gluconacetobacter xylinus</name>
    <dbReference type="NCBI Taxonomy" id="28448"/>
    <lineage>
        <taxon>Bacteria</taxon>
        <taxon>Pseudomonadati</taxon>
        <taxon>Pseudomonadota</taxon>
        <taxon>Alphaproteobacteria</taxon>
        <taxon>Acetobacterales</taxon>
        <taxon>Acetobacteraceae</taxon>
        <taxon>Komagataeibacter</taxon>
    </lineage>
</organism>